<gene>
    <name evidence="5" type="ORF">MAXJ12_06310</name>
</gene>
<accession>H0HM98</accession>
<dbReference type="PATRIC" id="fig|1107882.3.peg.1234"/>
<dbReference type="EMBL" id="AHAM01000041">
    <property type="protein sequence ID" value="EHK58112.1"/>
    <property type="molecule type" value="Genomic_DNA"/>
</dbReference>
<dbReference type="GO" id="GO:0005524">
    <property type="term" value="F:ATP binding"/>
    <property type="evidence" value="ECO:0007669"/>
    <property type="project" value="UniProtKB-KW"/>
</dbReference>
<evidence type="ECO:0000256" key="3">
    <source>
        <dbReference type="ARBA" id="ARBA00022840"/>
    </source>
</evidence>
<dbReference type="Proteomes" id="UP000003250">
    <property type="component" value="Unassembled WGS sequence"/>
</dbReference>
<evidence type="ECO:0000313" key="5">
    <source>
        <dbReference type="EMBL" id="EHK58112.1"/>
    </source>
</evidence>
<protein>
    <recommendedName>
        <fullName evidence="4">SF3 helicase domain-containing protein</fullName>
    </recommendedName>
</protein>
<sequence length="532" mass="59670">MTDRKPTAEDARREIEQLSWLPELEYVLVRKEKAAAFDLPVGTLDKLVRRMRDEHRIADGDADDDDLDDDDEGTRPPAFTDEALALKFAADHRDGFRYVARWGKWLWFDGQRWAFDETLKAFDKARETCRRASADCNEDRVRKILASAKTVAAVERLAKSDRKLAATVAQWDADPWLLNTPGGVVDLKTGKMRGHRADDYMTKITATTPDNAMPSPRFDAFLDRITGGDKALQGFLQRLAGYALTGVTTEHAMAFFYGEGSNGKSVTIDTWAGVLGDYHTTAPFDTLAASKNERHPTDVADLNGARLVTTGETGEGRYWDEAKLKTLTGGDRVKARFMRQDFFEFTPQFKLVVAGNHKPSLRTVDEAIRRRLHMVPFDVIIPVAERDQQLKAKLRKEWPAILDWMLEGCLDWQEEGLKPPVAVTAASEAYLAEEDTFGRWLLERCDLDANGLAGSTELFQDFDAYARACNEPAGSSKDFREKLSRQAGIVEARTKAVRGYRGLKLKPKTNIGTFDGLRLPRLTVVGGEEKAQ</sequence>
<dbReference type="Gene3D" id="3.40.50.300">
    <property type="entry name" value="P-loop containing nucleotide triphosphate hydrolases"/>
    <property type="match status" value="1"/>
</dbReference>
<keyword evidence="1" id="KW-0547">Nucleotide-binding</keyword>
<dbReference type="AlphaFoldDB" id="H0HM98"/>
<dbReference type="RefSeq" id="WP_008834910.1">
    <property type="nucleotide sequence ID" value="NZ_AHAM01000041.1"/>
</dbReference>
<dbReference type="InterPro" id="IPR014818">
    <property type="entry name" value="Phage/plasmid_primase_P4_C"/>
</dbReference>
<dbReference type="PANTHER" id="PTHR35372">
    <property type="entry name" value="ATP BINDING PROTEIN-RELATED"/>
    <property type="match status" value="1"/>
</dbReference>
<evidence type="ECO:0000259" key="4">
    <source>
        <dbReference type="PROSITE" id="PS51206"/>
    </source>
</evidence>
<dbReference type="InterPro" id="IPR027417">
    <property type="entry name" value="P-loop_NTPase"/>
</dbReference>
<dbReference type="InterPro" id="IPR051620">
    <property type="entry name" value="ORF904-like_C"/>
</dbReference>
<keyword evidence="6" id="KW-1185">Reference proteome</keyword>
<evidence type="ECO:0000256" key="2">
    <source>
        <dbReference type="ARBA" id="ARBA00022801"/>
    </source>
</evidence>
<evidence type="ECO:0000313" key="6">
    <source>
        <dbReference type="Proteomes" id="UP000003250"/>
    </source>
</evidence>
<dbReference type="SUPFAM" id="SSF52540">
    <property type="entry name" value="P-loop containing nucleoside triphosphate hydrolases"/>
    <property type="match status" value="1"/>
</dbReference>
<keyword evidence="3" id="KW-0067">ATP-binding</keyword>
<dbReference type="PROSITE" id="PS51206">
    <property type="entry name" value="SF3_HELICASE_1"/>
    <property type="match status" value="1"/>
</dbReference>
<dbReference type="GO" id="GO:0016787">
    <property type="term" value="F:hydrolase activity"/>
    <property type="evidence" value="ECO:0007669"/>
    <property type="project" value="UniProtKB-KW"/>
</dbReference>
<dbReference type="PANTHER" id="PTHR35372:SF2">
    <property type="entry name" value="SF3 HELICASE DOMAIN-CONTAINING PROTEIN"/>
    <property type="match status" value="1"/>
</dbReference>
<dbReference type="OrthoDB" id="9763644at2"/>
<dbReference type="InterPro" id="IPR045455">
    <property type="entry name" value="NrS-1_pol-like_helicase"/>
</dbReference>
<dbReference type="Pfam" id="PF19263">
    <property type="entry name" value="DUF5906"/>
    <property type="match status" value="1"/>
</dbReference>
<evidence type="ECO:0000256" key="1">
    <source>
        <dbReference type="ARBA" id="ARBA00022741"/>
    </source>
</evidence>
<dbReference type="SMART" id="SM00885">
    <property type="entry name" value="D5_N"/>
    <property type="match status" value="1"/>
</dbReference>
<feature type="domain" description="SF3 helicase" evidence="4">
    <location>
        <begin position="231"/>
        <end position="390"/>
    </location>
</feature>
<dbReference type="InterPro" id="IPR014015">
    <property type="entry name" value="Helicase_SF3_DNA-vir"/>
</dbReference>
<dbReference type="NCBIfam" id="TIGR01613">
    <property type="entry name" value="primase_Cterm"/>
    <property type="match status" value="1"/>
</dbReference>
<keyword evidence="2" id="KW-0378">Hydrolase</keyword>
<reference evidence="5 6" key="1">
    <citation type="journal article" date="2012" name="J. Bacteriol.">
        <title>Draft Genome Sequence of Mesorhizobium alhagi CCNWXJ12-2T, a Novel Salt-Resistant Species Isolated from the Desert of Northwestern China.</title>
        <authorList>
            <person name="Zhou M."/>
            <person name="Chen W."/>
            <person name="Chen H."/>
            <person name="Wei G."/>
        </authorList>
    </citation>
    <scope>NUCLEOTIDE SEQUENCE [LARGE SCALE GENOMIC DNA]</scope>
    <source>
        <strain evidence="5 6">CCNWXJ12-2</strain>
    </source>
</reference>
<dbReference type="InterPro" id="IPR006500">
    <property type="entry name" value="Helicase_put_C_phage/plasmid"/>
</dbReference>
<organism evidence="5 6">
    <name type="scientific">Mesorhizobium alhagi CCNWXJ12-2</name>
    <dbReference type="NCBI Taxonomy" id="1107882"/>
    <lineage>
        <taxon>Bacteria</taxon>
        <taxon>Pseudomonadati</taxon>
        <taxon>Pseudomonadota</taxon>
        <taxon>Alphaproteobacteria</taxon>
        <taxon>Hyphomicrobiales</taxon>
        <taxon>Phyllobacteriaceae</taxon>
        <taxon>Allomesorhizobium</taxon>
    </lineage>
</organism>
<dbReference type="Pfam" id="PF08706">
    <property type="entry name" value="D5_N"/>
    <property type="match status" value="1"/>
</dbReference>
<name>H0HM98_9HYPH</name>
<proteinExistence type="predicted"/>